<sequence>MAEWMNELTHPSSDGEPRATLHPGRDLVTPQRWLRSGDFGAGPGQQQQQEGIEVVTGQRWARVDLEKILRSDGDGHGVVERDDRGCSRTHATPTDPAAGLERLRERLAADAETEVLELVGETPTEAAWGVLGSRVRGVRWLLVEAGFEEDWVDAGFPLGWPLELLVVSSAGGDLVGTPAVLEGRVPHLVLVRTCNLRFEGPGNEVLDRSEELGCEEEESFNKAREEGKSGIKCIFRPGRAAKWLCNKYLGEREWPTPAPEDCPPSRLKMLEILENDAIDTFQRLAMAHSHLAMGLERLYLRSTTENDFVLTPESIFPQLFPAMHNLKHLQLILDYPFDDGTILPTLHRSLPPNLEALEFRGPVSLAADARFDDWIAAFGDPEFLPALKRLSFALDLGKEPSEEDAASGASRVVEKLLAGAAARGVVVDEFRDPWHGVF</sequence>
<feature type="compositionally biased region" description="Basic and acidic residues" evidence="1">
    <location>
        <begin position="74"/>
        <end position="86"/>
    </location>
</feature>
<gene>
    <name evidence="2" type="ORF">QBC33DRAFT_589756</name>
</gene>
<feature type="compositionally biased region" description="Basic and acidic residues" evidence="1">
    <location>
        <begin position="13"/>
        <end position="25"/>
    </location>
</feature>
<dbReference type="AlphaFoldDB" id="A0AAJ0BZC4"/>
<feature type="region of interest" description="Disordered" evidence="1">
    <location>
        <begin position="74"/>
        <end position="95"/>
    </location>
</feature>
<dbReference type="RefSeq" id="XP_060282117.1">
    <property type="nucleotide sequence ID" value="XM_060431589.1"/>
</dbReference>
<feature type="region of interest" description="Disordered" evidence="1">
    <location>
        <begin position="1"/>
        <end position="27"/>
    </location>
</feature>
<reference evidence="2" key="1">
    <citation type="submission" date="2023-06" db="EMBL/GenBank/DDBJ databases">
        <title>Genome-scale phylogeny and comparative genomics of the fungal order Sordariales.</title>
        <authorList>
            <consortium name="Lawrence Berkeley National Laboratory"/>
            <person name="Hensen N."/>
            <person name="Bonometti L."/>
            <person name="Westerberg I."/>
            <person name="Brannstrom I.O."/>
            <person name="Guillou S."/>
            <person name="Cros-Aarteil S."/>
            <person name="Calhoun S."/>
            <person name="Haridas S."/>
            <person name="Kuo A."/>
            <person name="Mondo S."/>
            <person name="Pangilinan J."/>
            <person name="Riley R."/>
            <person name="Labutti K."/>
            <person name="Andreopoulos B."/>
            <person name="Lipzen A."/>
            <person name="Chen C."/>
            <person name="Yanf M."/>
            <person name="Daum C."/>
            <person name="Ng V."/>
            <person name="Clum A."/>
            <person name="Steindorff A."/>
            <person name="Ohm R."/>
            <person name="Martin F."/>
            <person name="Silar P."/>
            <person name="Natvig D."/>
            <person name="Lalanne C."/>
            <person name="Gautier V."/>
            <person name="Ament-Velasquez S.L."/>
            <person name="Kruys A."/>
            <person name="Hutchinson M.I."/>
            <person name="Powell A.J."/>
            <person name="Barry K."/>
            <person name="Miller A.N."/>
            <person name="Grigoriev I.V."/>
            <person name="Debuchy R."/>
            <person name="Gladieux P."/>
            <person name="Thoren M.H."/>
            <person name="Johannesson H."/>
        </authorList>
    </citation>
    <scope>NUCLEOTIDE SEQUENCE</scope>
    <source>
        <strain evidence="2">8032-3</strain>
    </source>
</reference>
<keyword evidence="3" id="KW-1185">Reference proteome</keyword>
<evidence type="ECO:0000313" key="2">
    <source>
        <dbReference type="EMBL" id="KAK1765904.1"/>
    </source>
</evidence>
<comment type="caution">
    <text evidence="2">The sequence shown here is derived from an EMBL/GenBank/DDBJ whole genome shotgun (WGS) entry which is preliminary data.</text>
</comment>
<accession>A0AAJ0BZC4</accession>
<evidence type="ECO:0000256" key="1">
    <source>
        <dbReference type="SAM" id="MobiDB-lite"/>
    </source>
</evidence>
<evidence type="ECO:0000313" key="3">
    <source>
        <dbReference type="Proteomes" id="UP001244011"/>
    </source>
</evidence>
<dbReference type="GeneID" id="85314776"/>
<dbReference type="EMBL" id="MU839013">
    <property type="protein sequence ID" value="KAK1765904.1"/>
    <property type="molecule type" value="Genomic_DNA"/>
</dbReference>
<protein>
    <submittedName>
        <fullName evidence="2">Uncharacterized protein</fullName>
    </submittedName>
</protein>
<dbReference type="Proteomes" id="UP001244011">
    <property type="component" value="Unassembled WGS sequence"/>
</dbReference>
<proteinExistence type="predicted"/>
<organism evidence="2 3">
    <name type="scientific">Phialemonium atrogriseum</name>
    <dbReference type="NCBI Taxonomy" id="1093897"/>
    <lineage>
        <taxon>Eukaryota</taxon>
        <taxon>Fungi</taxon>
        <taxon>Dikarya</taxon>
        <taxon>Ascomycota</taxon>
        <taxon>Pezizomycotina</taxon>
        <taxon>Sordariomycetes</taxon>
        <taxon>Sordariomycetidae</taxon>
        <taxon>Cephalothecales</taxon>
        <taxon>Cephalothecaceae</taxon>
        <taxon>Phialemonium</taxon>
    </lineage>
</organism>
<name>A0AAJ0BZC4_9PEZI</name>